<feature type="domain" description="Response regulatory" evidence="3">
    <location>
        <begin position="17"/>
        <end position="127"/>
    </location>
</feature>
<dbReference type="PANTHER" id="PTHR44591:SF24">
    <property type="entry name" value="PROTEIN-GLUTAMATE METHYLESTERASE_PROTEIN-GLUTAMINE GLUTAMINASE 1"/>
    <property type="match status" value="1"/>
</dbReference>
<evidence type="ECO:0000313" key="4">
    <source>
        <dbReference type="EMBL" id="NEI72930.1"/>
    </source>
</evidence>
<dbReference type="AlphaFoldDB" id="A0A6L9UG50"/>
<dbReference type="RefSeq" id="WP_163990790.1">
    <property type="nucleotide sequence ID" value="NZ_WUEY01000014.1"/>
</dbReference>
<protein>
    <submittedName>
        <fullName evidence="4">Response regulator</fullName>
    </submittedName>
</protein>
<dbReference type="Pfam" id="PF00072">
    <property type="entry name" value="Response_reg"/>
    <property type="match status" value="1"/>
</dbReference>
<comment type="caution">
    <text evidence="4">The sequence shown here is derived from an EMBL/GenBank/DDBJ whole genome shotgun (WGS) entry which is preliminary data.</text>
</comment>
<keyword evidence="1 2" id="KW-0597">Phosphoprotein</keyword>
<proteinExistence type="predicted"/>
<reference evidence="4 5" key="1">
    <citation type="submission" date="2019-12" db="EMBL/GenBank/DDBJ databases">
        <title>Rhizobium genotypes associated with high levels of biological nitrogen fixation by grain legumes in a temperate-maritime cropping system.</title>
        <authorList>
            <person name="Maluk M."/>
            <person name="Francesc Ferrando Molina F."/>
            <person name="Lopez Del Egido L."/>
            <person name="Lafos M."/>
            <person name="Langarica-Fuentes A."/>
            <person name="Gebre Yohannes G."/>
            <person name="Young M.W."/>
            <person name="Martin P."/>
            <person name="Gantlett R."/>
            <person name="Kenicer G."/>
            <person name="Hawes C."/>
            <person name="Begg G.S."/>
            <person name="Quilliam R.S."/>
            <person name="Squire G.R."/>
            <person name="Poole P.S."/>
            <person name="Young P.W."/>
            <person name="Iannetta P.M."/>
            <person name="James E.K."/>
        </authorList>
    </citation>
    <scope>NUCLEOTIDE SEQUENCE [LARGE SCALE GENOMIC DNA]</scope>
    <source>
        <strain evidence="4 5">JHI1118</strain>
    </source>
</reference>
<dbReference type="GO" id="GO:0000160">
    <property type="term" value="P:phosphorelay signal transduction system"/>
    <property type="evidence" value="ECO:0007669"/>
    <property type="project" value="InterPro"/>
</dbReference>
<evidence type="ECO:0000256" key="1">
    <source>
        <dbReference type="ARBA" id="ARBA00022553"/>
    </source>
</evidence>
<evidence type="ECO:0000259" key="3">
    <source>
        <dbReference type="PROSITE" id="PS50110"/>
    </source>
</evidence>
<evidence type="ECO:0000256" key="2">
    <source>
        <dbReference type="PROSITE-ProRule" id="PRU00169"/>
    </source>
</evidence>
<dbReference type="Gene3D" id="3.40.50.2300">
    <property type="match status" value="1"/>
</dbReference>
<dbReference type="SMART" id="SM00448">
    <property type="entry name" value="REC"/>
    <property type="match status" value="1"/>
</dbReference>
<dbReference type="InterPro" id="IPR050595">
    <property type="entry name" value="Bact_response_regulator"/>
</dbReference>
<dbReference type="PANTHER" id="PTHR44591">
    <property type="entry name" value="STRESS RESPONSE REGULATOR PROTEIN 1"/>
    <property type="match status" value="1"/>
</dbReference>
<name>A0A6L9UG50_9HYPH</name>
<feature type="modified residue" description="4-aspartylphosphate" evidence="2">
    <location>
        <position position="67"/>
    </location>
</feature>
<organism evidence="4 5">
    <name type="scientific">Rhizobium lusitanum</name>
    <dbReference type="NCBI Taxonomy" id="293958"/>
    <lineage>
        <taxon>Bacteria</taxon>
        <taxon>Pseudomonadati</taxon>
        <taxon>Pseudomonadota</taxon>
        <taxon>Alphaproteobacteria</taxon>
        <taxon>Hyphomicrobiales</taxon>
        <taxon>Rhizobiaceae</taxon>
        <taxon>Rhizobium/Agrobacterium group</taxon>
        <taxon>Rhizobium</taxon>
    </lineage>
</organism>
<dbReference type="Proteomes" id="UP000483035">
    <property type="component" value="Unassembled WGS sequence"/>
</dbReference>
<gene>
    <name evidence="4" type="ORF">GR212_25540</name>
</gene>
<dbReference type="InterPro" id="IPR011006">
    <property type="entry name" value="CheY-like_superfamily"/>
</dbReference>
<evidence type="ECO:0000313" key="5">
    <source>
        <dbReference type="Proteomes" id="UP000483035"/>
    </source>
</evidence>
<accession>A0A6L9UG50</accession>
<dbReference type="PROSITE" id="PS50110">
    <property type="entry name" value="RESPONSE_REGULATORY"/>
    <property type="match status" value="1"/>
</dbReference>
<sequence length="133" mass="13945">MSEDGSRGISASTKALRILLVEDDALLAMLYAELLADMGHVVCAIESTEPDAIAAAARCKPDLMMVDGGLRKGSGISAVSEILKSGFVPHLFVTGDARAVQMSRPHAVILEKPFREPDLALAIQSALDATPAS</sequence>
<dbReference type="SUPFAM" id="SSF52172">
    <property type="entry name" value="CheY-like"/>
    <property type="match status" value="1"/>
</dbReference>
<dbReference type="EMBL" id="WUEY01000014">
    <property type="protein sequence ID" value="NEI72930.1"/>
    <property type="molecule type" value="Genomic_DNA"/>
</dbReference>
<dbReference type="InterPro" id="IPR001789">
    <property type="entry name" value="Sig_transdc_resp-reg_receiver"/>
</dbReference>